<dbReference type="Proteomes" id="UP000077248">
    <property type="component" value="Unassembled WGS sequence"/>
</dbReference>
<dbReference type="EMBL" id="KV441483">
    <property type="protein sequence ID" value="OAG18676.1"/>
    <property type="molecule type" value="Genomic_DNA"/>
</dbReference>
<dbReference type="GeneID" id="29116223"/>
<evidence type="ECO:0000313" key="2">
    <source>
        <dbReference type="EMBL" id="OAG18676.1"/>
    </source>
</evidence>
<dbReference type="KEGG" id="aalt:CC77DRAFT_205464"/>
<sequence length="208" mass="22552">MSMFYGSGVSHSNRSLKDRAGSSASAIGRLTNAKEVAHISAVVGNGAHDSALQINGHVADKINHVNIKYLFISYHGDGVKAVANAGSAPPLPTTTLVHPRLSVSAERSNRFNIIEQTEIPSLKKTKRNIKLLSKVTGETEIICVISSRKVEVGSVTWDSRQFCSTGRFVDLLIPMPGSAKNIAQRFHILKDCPFDMLLGMLTTRPSVR</sequence>
<keyword evidence="3" id="KW-1185">Reference proteome</keyword>
<organism evidence="2 3">
    <name type="scientific">Alternaria alternata</name>
    <name type="common">Alternaria rot fungus</name>
    <name type="synonym">Torula alternata</name>
    <dbReference type="NCBI Taxonomy" id="5599"/>
    <lineage>
        <taxon>Eukaryota</taxon>
        <taxon>Fungi</taxon>
        <taxon>Dikarya</taxon>
        <taxon>Ascomycota</taxon>
        <taxon>Pezizomycotina</taxon>
        <taxon>Dothideomycetes</taxon>
        <taxon>Pleosporomycetidae</taxon>
        <taxon>Pleosporales</taxon>
        <taxon>Pleosporineae</taxon>
        <taxon>Pleosporaceae</taxon>
        <taxon>Alternaria</taxon>
        <taxon>Alternaria sect. Alternaria</taxon>
        <taxon>Alternaria alternata complex</taxon>
    </lineage>
</organism>
<dbReference type="RefSeq" id="XP_018384097.1">
    <property type="nucleotide sequence ID" value="XM_018530629.1"/>
</dbReference>
<evidence type="ECO:0000256" key="1">
    <source>
        <dbReference type="SAM" id="MobiDB-lite"/>
    </source>
</evidence>
<feature type="region of interest" description="Disordered" evidence="1">
    <location>
        <begin position="1"/>
        <end position="20"/>
    </location>
</feature>
<dbReference type="AlphaFoldDB" id="A0A177DGR5"/>
<protein>
    <submittedName>
        <fullName evidence="2">Uncharacterized protein</fullName>
    </submittedName>
</protein>
<proteinExistence type="predicted"/>
<name>A0A177DGR5_ALTAL</name>
<evidence type="ECO:0000313" key="3">
    <source>
        <dbReference type="Proteomes" id="UP000077248"/>
    </source>
</evidence>
<accession>A0A177DGR5</accession>
<dbReference type="VEuPathDB" id="FungiDB:CC77DRAFT_205464"/>
<reference evidence="2 3" key="1">
    <citation type="submission" date="2016-05" db="EMBL/GenBank/DDBJ databases">
        <title>Comparative analysis of secretome profiles of manganese(II)-oxidizing ascomycete fungi.</title>
        <authorList>
            <consortium name="DOE Joint Genome Institute"/>
            <person name="Zeiner C.A."/>
            <person name="Purvine S.O."/>
            <person name="Zink E.M."/>
            <person name="Wu S."/>
            <person name="Pasa-Tolic L."/>
            <person name="Chaput D.L."/>
            <person name="Haridas S."/>
            <person name="Grigoriev I.V."/>
            <person name="Santelli C.M."/>
            <person name="Hansel C.M."/>
        </authorList>
    </citation>
    <scope>NUCLEOTIDE SEQUENCE [LARGE SCALE GENOMIC DNA]</scope>
    <source>
        <strain evidence="2 3">SRC1lrK2f</strain>
    </source>
</reference>
<gene>
    <name evidence="2" type="ORF">CC77DRAFT_205464</name>
</gene>